<feature type="region of interest" description="Disordered" evidence="1">
    <location>
        <begin position="89"/>
        <end position="108"/>
    </location>
</feature>
<accession>A0A250KZS1</accession>
<feature type="compositionally biased region" description="Low complexity" evidence="1">
    <location>
        <begin position="95"/>
        <end position="104"/>
    </location>
</feature>
<feature type="transmembrane region" description="Helical" evidence="2">
    <location>
        <begin position="58"/>
        <end position="81"/>
    </location>
</feature>
<name>A0A250KZS1_9GAMM</name>
<keyword evidence="4" id="KW-1185">Reference proteome</keyword>
<sequence>MIQSFTSIVAAEKAKLWQALSRSAVLFALAIFSALAAFGGLVFALLGIYLSLEAVVEPWTAGIIVGCAMIVIAFVALWVIARLITKQGRTPELPPRSSATLAAASPPPGAIPESLRATVSDVLGAAHIRTSDIVIGALVAGLVLGASTNLRQRLVRSITKD</sequence>
<protein>
    <recommendedName>
        <fullName evidence="5">Holin-X, holin superfamily III</fullName>
    </recommendedName>
</protein>
<organism evidence="3 4">
    <name type="scientific">Methylocaldum marinum</name>
    <dbReference type="NCBI Taxonomy" id="1432792"/>
    <lineage>
        <taxon>Bacteria</taxon>
        <taxon>Pseudomonadati</taxon>
        <taxon>Pseudomonadota</taxon>
        <taxon>Gammaproteobacteria</taxon>
        <taxon>Methylococcales</taxon>
        <taxon>Methylococcaceae</taxon>
        <taxon>Methylocaldum</taxon>
    </lineage>
</organism>
<evidence type="ECO:0008006" key="5">
    <source>
        <dbReference type="Google" id="ProtNLM"/>
    </source>
</evidence>
<evidence type="ECO:0000256" key="1">
    <source>
        <dbReference type="SAM" id="MobiDB-lite"/>
    </source>
</evidence>
<dbReference type="KEGG" id="mmai:sS8_5261"/>
<dbReference type="RefSeq" id="WP_145986683.1">
    <property type="nucleotide sequence ID" value="NZ_AP017928.1"/>
</dbReference>
<keyword evidence="2" id="KW-0472">Membrane</keyword>
<keyword evidence="2" id="KW-0812">Transmembrane</keyword>
<evidence type="ECO:0000313" key="4">
    <source>
        <dbReference type="Proteomes" id="UP000266313"/>
    </source>
</evidence>
<dbReference type="EMBL" id="AP017928">
    <property type="protein sequence ID" value="BBA37183.1"/>
    <property type="molecule type" value="Genomic_DNA"/>
</dbReference>
<evidence type="ECO:0000256" key="2">
    <source>
        <dbReference type="SAM" id="Phobius"/>
    </source>
</evidence>
<dbReference type="OrthoDB" id="5570274at2"/>
<proteinExistence type="predicted"/>
<feature type="transmembrane region" description="Helical" evidence="2">
    <location>
        <begin position="25"/>
        <end position="52"/>
    </location>
</feature>
<evidence type="ECO:0000313" key="3">
    <source>
        <dbReference type="EMBL" id="BBA37183.1"/>
    </source>
</evidence>
<keyword evidence="2" id="KW-1133">Transmembrane helix</keyword>
<dbReference type="AlphaFoldDB" id="A0A250KZS1"/>
<reference evidence="3 4" key="1">
    <citation type="submission" date="2016-12" db="EMBL/GenBank/DDBJ databases">
        <title>Genome sequencing of Methylocaldum marinum.</title>
        <authorList>
            <person name="Takeuchi M."/>
            <person name="Kamagata Y."/>
            <person name="Hiraoka S."/>
            <person name="Oshima K."/>
            <person name="Hattori M."/>
            <person name="Iwasaki W."/>
        </authorList>
    </citation>
    <scope>NUCLEOTIDE SEQUENCE [LARGE SCALE GENOMIC DNA]</scope>
    <source>
        <strain evidence="3 4">S8</strain>
    </source>
</reference>
<dbReference type="Proteomes" id="UP000266313">
    <property type="component" value="Chromosome"/>
</dbReference>
<gene>
    <name evidence="3" type="ORF">sS8_5261</name>
</gene>